<dbReference type="SUPFAM" id="SSF103481">
    <property type="entry name" value="Multidrug resistance efflux transporter EmrE"/>
    <property type="match status" value="1"/>
</dbReference>
<dbReference type="InterPro" id="IPR026505">
    <property type="entry name" value="Solute_c_fam_35_mem_F3/F4"/>
</dbReference>
<accession>A0A914DND7</accession>
<name>A0A914DND7_9BILA</name>
<dbReference type="WBParaSite" id="ACRNAN_scaffold3004.g14013.t1">
    <property type="protein sequence ID" value="ACRNAN_scaffold3004.g14013.t1"/>
    <property type="gene ID" value="ACRNAN_scaffold3004.g14013"/>
</dbReference>
<keyword evidence="3" id="KW-1185">Reference proteome</keyword>
<dbReference type="PANTHER" id="PTHR19346">
    <property type="entry name" value="SUGAR PHOSPHATE TRANSPORTER DOMAIN-CONTAINING PROTEIN"/>
    <property type="match status" value="1"/>
</dbReference>
<feature type="transmembrane region" description="Helical" evidence="1">
    <location>
        <begin position="174"/>
        <end position="192"/>
    </location>
</feature>
<protein>
    <submittedName>
        <fullName evidence="4">EamA domain-containing protein</fullName>
    </submittedName>
</protein>
<keyword evidence="1" id="KW-0472">Membrane</keyword>
<keyword evidence="1" id="KW-1133">Transmembrane helix</keyword>
<dbReference type="PANTHER" id="PTHR19346:SF4">
    <property type="entry name" value="SUGAR PHOSPHATE TRANSPORTER DOMAIN-CONTAINING PROTEIN"/>
    <property type="match status" value="1"/>
</dbReference>
<evidence type="ECO:0000313" key="4">
    <source>
        <dbReference type="WBParaSite" id="ACRNAN_scaffold3004.g14013.t1"/>
    </source>
</evidence>
<feature type="transmembrane region" description="Helical" evidence="1">
    <location>
        <begin position="271"/>
        <end position="292"/>
    </location>
</feature>
<feature type="transmembrane region" description="Helical" evidence="1">
    <location>
        <begin position="76"/>
        <end position="95"/>
    </location>
</feature>
<evidence type="ECO:0000256" key="1">
    <source>
        <dbReference type="SAM" id="Phobius"/>
    </source>
</evidence>
<feature type="transmembrane region" description="Helical" evidence="1">
    <location>
        <begin position="116"/>
        <end position="135"/>
    </location>
</feature>
<evidence type="ECO:0000259" key="2">
    <source>
        <dbReference type="Pfam" id="PF00892"/>
    </source>
</evidence>
<dbReference type="Pfam" id="PF00892">
    <property type="entry name" value="EamA"/>
    <property type="match status" value="1"/>
</dbReference>
<dbReference type="Proteomes" id="UP000887540">
    <property type="component" value="Unplaced"/>
</dbReference>
<organism evidence="3 4">
    <name type="scientific">Acrobeloides nanus</name>
    <dbReference type="NCBI Taxonomy" id="290746"/>
    <lineage>
        <taxon>Eukaryota</taxon>
        <taxon>Metazoa</taxon>
        <taxon>Ecdysozoa</taxon>
        <taxon>Nematoda</taxon>
        <taxon>Chromadorea</taxon>
        <taxon>Rhabditida</taxon>
        <taxon>Tylenchina</taxon>
        <taxon>Cephalobomorpha</taxon>
        <taxon>Cephaloboidea</taxon>
        <taxon>Cephalobidae</taxon>
        <taxon>Acrobeloides</taxon>
    </lineage>
</organism>
<dbReference type="InterPro" id="IPR000620">
    <property type="entry name" value="EamA_dom"/>
</dbReference>
<dbReference type="InterPro" id="IPR037185">
    <property type="entry name" value="EmrE-like"/>
</dbReference>
<dbReference type="AlphaFoldDB" id="A0A914DND7"/>
<evidence type="ECO:0000313" key="3">
    <source>
        <dbReference type="Proteomes" id="UP000887540"/>
    </source>
</evidence>
<dbReference type="GO" id="GO:0016020">
    <property type="term" value="C:membrane"/>
    <property type="evidence" value="ECO:0007669"/>
    <property type="project" value="InterPro"/>
</dbReference>
<keyword evidence="1" id="KW-0812">Transmembrane</keyword>
<sequence>MNIDREQSQQLLTRKTIDNSSDPKNAKVMATNFKKNIISVVVIVSVAISWACATQFSKSVLTLDPNHFYAPYSMIYFSTCFMVICYPVFLFYTFIARRNFEETIQESTRIFSPNGLTIKSVFIGVTPFIILWVAANYCYSQALGNISASGASSIMSSNTAIVCVLSWVLLKNSFSFIQLSAVFFAVGGVVLISLDSEFSGNKTGVILVVASAFTAALYKVLFKKFNGNASLGQVSLFMTILGLFDLVFNIVPTVILVVTKVERIDFAYIPWWPLIGSALLGLLFNFLVNFGIALLNPLVISIGMLCGIPLNAAIDIIFRDMKATPKFLIGASLILISFILSTFPIEEIFKDKKCCKPCMSDVESQEPHKDSVNS</sequence>
<feature type="domain" description="EamA" evidence="2">
    <location>
        <begin position="39"/>
        <end position="193"/>
    </location>
</feature>
<reference evidence="4" key="1">
    <citation type="submission" date="2022-11" db="UniProtKB">
        <authorList>
            <consortium name="WormBaseParasite"/>
        </authorList>
    </citation>
    <scope>IDENTIFICATION</scope>
</reference>
<feature type="transmembrane region" description="Helical" evidence="1">
    <location>
        <begin position="234"/>
        <end position="259"/>
    </location>
</feature>
<feature type="transmembrane region" description="Helical" evidence="1">
    <location>
        <begin position="37"/>
        <end position="56"/>
    </location>
</feature>
<dbReference type="Gene3D" id="1.10.3730.20">
    <property type="match status" value="1"/>
</dbReference>
<feature type="transmembrane region" description="Helical" evidence="1">
    <location>
        <begin position="204"/>
        <end position="222"/>
    </location>
</feature>
<proteinExistence type="predicted"/>
<feature type="transmembrane region" description="Helical" evidence="1">
    <location>
        <begin position="327"/>
        <end position="345"/>
    </location>
</feature>
<feature type="transmembrane region" description="Helical" evidence="1">
    <location>
        <begin position="298"/>
        <end position="318"/>
    </location>
</feature>